<accession>A0A6N3AHV4</accession>
<proteinExistence type="predicted"/>
<reference evidence="1" key="1">
    <citation type="submission" date="2019-11" db="EMBL/GenBank/DDBJ databases">
        <authorList>
            <person name="Feng L."/>
        </authorList>
    </citation>
    <scope>NUCLEOTIDE SEQUENCE</scope>
    <source>
        <strain evidence="1">VrattiLFYP33</strain>
    </source>
</reference>
<name>A0A6N3AHV4_9FIRM</name>
<dbReference type="AlphaFoldDB" id="A0A6N3AHV4"/>
<protein>
    <submittedName>
        <fullName evidence="1">Uncharacterized protein</fullName>
    </submittedName>
</protein>
<dbReference type="EMBL" id="CACRUX010000033">
    <property type="protein sequence ID" value="VYT92019.1"/>
    <property type="molecule type" value="Genomic_DNA"/>
</dbReference>
<dbReference type="RefSeq" id="WP_021842212.1">
    <property type="nucleotide sequence ID" value="NZ_CACRUX010000033.1"/>
</dbReference>
<sequence length="74" mass="8158">MKRTFITNGKITYPQNGQALTAFTFINQQTGDMFNISTNDEAEANSIDYGQEVTIEVTPTNSPKVTPIISKGEE</sequence>
<evidence type="ECO:0000313" key="1">
    <source>
        <dbReference type="EMBL" id="VYT92019.1"/>
    </source>
</evidence>
<gene>
    <name evidence="1" type="ORF">VRLFYP33_00784</name>
</gene>
<organism evidence="1">
    <name type="scientific">Veillonella ratti</name>
    <dbReference type="NCBI Taxonomy" id="103892"/>
    <lineage>
        <taxon>Bacteria</taxon>
        <taxon>Bacillati</taxon>
        <taxon>Bacillota</taxon>
        <taxon>Negativicutes</taxon>
        <taxon>Veillonellales</taxon>
        <taxon>Veillonellaceae</taxon>
        <taxon>Veillonella</taxon>
    </lineage>
</organism>